<comment type="caution">
    <text evidence="1">The sequence shown here is derived from an EMBL/GenBank/DDBJ whole genome shotgun (WGS) entry which is preliminary data.</text>
</comment>
<proteinExistence type="predicted"/>
<dbReference type="AlphaFoldDB" id="A0A150S3E3"/>
<dbReference type="NCBIfam" id="TIGR03696">
    <property type="entry name" value="Rhs_assc_core"/>
    <property type="match status" value="1"/>
</dbReference>
<dbReference type="Gene3D" id="2.180.10.10">
    <property type="entry name" value="RHS repeat-associated core"/>
    <property type="match status" value="1"/>
</dbReference>
<reference evidence="1 2" key="1">
    <citation type="submission" date="2014-02" db="EMBL/GenBank/DDBJ databases">
        <title>The small core and large imbalanced accessory genome model reveals a collaborative survival strategy of Sorangium cellulosum strains in nature.</title>
        <authorList>
            <person name="Han K."/>
            <person name="Peng R."/>
            <person name="Blom J."/>
            <person name="Li Y.-Z."/>
        </authorList>
    </citation>
    <scope>NUCLEOTIDE SEQUENCE [LARGE SCALE GENOMIC DNA]</scope>
    <source>
        <strain evidence="1 2">So0011-07</strain>
    </source>
</reference>
<gene>
    <name evidence="1" type="ORF">BE17_19765</name>
</gene>
<evidence type="ECO:0000313" key="1">
    <source>
        <dbReference type="EMBL" id="KYF86989.1"/>
    </source>
</evidence>
<evidence type="ECO:0000313" key="2">
    <source>
        <dbReference type="Proteomes" id="UP000075635"/>
    </source>
</evidence>
<dbReference type="InterPro" id="IPR022385">
    <property type="entry name" value="Rhs_assc_core"/>
</dbReference>
<name>A0A150S3E3_SORCE</name>
<protein>
    <submittedName>
        <fullName evidence="1">Uncharacterized protein</fullName>
    </submittedName>
</protein>
<accession>A0A150S3E3</accession>
<sequence length="63" mass="7718">MTAMPHIDELTWDENDQLRSTGKERDEETGLYYYGARYYAAWLGRWQTKRWRSPRMARRFGEI</sequence>
<dbReference type="EMBL" id="JEMB01001486">
    <property type="protein sequence ID" value="KYF86989.1"/>
    <property type="molecule type" value="Genomic_DNA"/>
</dbReference>
<organism evidence="1 2">
    <name type="scientific">Sorangium cellulosum</name>
    <name type="common">Polyangium cellulosum</name>
    <dbReference type="NCBI Taxonomy" id="56"/>
    <lineage>
        <taxon>Bacteria</taxon>
        <taxon>Pseudomonadati</taxon>
        <taxon>Myxococcota</taxon>
        <taxon>Polyangia</taxon>
        <taxon>Polyangiales</taxon>
        <taxon>Polyangiaceae</taxon>
        <taxon>Sorangium</taxon>
    </lineage>
</organism>
<dbReference type="Proteomes" id="UP000075635">
    <property type="component" value="Unassembled WGS sequence"/>
</dbReference>